<organism evidence="2 3">
    <name type="scientific">Streblomastix strix</name>
    <dbReference type="NCBI Taxonomy" id="222440"/>
    <lineage>
        <taxon>Eukaryota</taxon>
        <taxon>Metamonada</taxon>
        <taxon>Preaxostyla</taxon>
        <taxon>Oxymonadida</taxon>
        <taxon>Streblomastigidae</taxon>
        <taxon>Streblomastix</taxon>
    </lineage>
</organism>
<dbReference type="Proteomes" id="UP000324800">
    <property type="component" value="Unassembled WGS sequence"/>
</dbReference>
<feature type="region of interest" description="Disordered" evidence="1">
    <location>
        <begin position="102"/>
        <end position="149"/>
    </location>
</feature>
<reference evidence="2 3" key="1">
    <citation type="submission" date="2019-03" db="EMBL/GenBank/DDBJ databases">
        <title>Single cell metagenomics reveals metabolic interactions within the superorganism composed of flagellate Streblomastix strix and complex community of Bacteroidetes bacteria on its surface.</title>
        <authorList>
            <person name="Treitli S.C."/>
            <person name="Kolisko M."/>
            <person name="Husnik F."/>
            <person name="Keeling P."/>
            <person name="Hampl V."/>
        </authorList>
    </citation>
    <scope>NUCLEOTIDE SEQUENCE [LARGE SCALE GENOMIC DNA]</scope>
    <source>
        <strain evidence="2">ST1C</strain>
    </source>
</reference>
<feature type="compositionally biased region" description="Polar residues" evidence="1">
    <location>
        <begin position="132"/>
        <end position="149"/>
    </location>
</feature>
<name>A0A5J4WZV1_9EUKA</name>
<sequence>MSLCFVGMGETENIFLSVSIIDDEDLTAAEQNSIASALVSNLCEKQTIQIISKYSGEARVSEGDVLQQYPLGDDLLSSPLEALASLLSLPIIFTKLIVETESPNDHERAKRQKSQMLKDDHDVEPQDEAQDSCITKYSDQATTSESQKR</sequence>
<comment type="caution">
    <text evidence="2">The sequence shown here is derived from an EMBL/GenBank/DDBJ whole genome shotgun (WGS) entry which is preliminary data.</text>
</comment>
<evidence type="ECO:0000313" key="3">
    <source>
        <dbReference type="Proteomes" id="UP000324800"/>
    </source>
</evidence>
<protein>
    <submittedName>
        <fullName evidence="2">Uncharacterized protein</fullName>
    </submittedName>
</protein>
<proteinExistence type="predicted"/>
<evidence type="ECO:0000256" key="1">
    <source>
        <dbReference type="SAM" id="MobiDB-lite"/>
    </source>
</evidence>
<dbReference type="EMBL" id="SNRW01000543">
    <property type="protein sequence ID" value="KAA6400557.1"/>
    <property type="molecule type" value="Genomic_DNA"/>
</dbReference>
<accession>A0A5J4WZV1</accession>
<gene>
    <name evidence="2" type="ORF">EZS28_003920</name>
</gene>
<dbReference type="AlphaFoldDB" id="A0A5J4WZV1"/>
<evidence type="ECO:0000313" key="2">
    <source>
        <dbReference type="EMBL" id="KAA6400557.1"/>
    </source>
</evidence>